<sequence>SGGGSGGRIASCFGGGPGGCIASCSGGGPGGRIASGPARPRGPAQSGTFRPEVDAPRPEVDASCLEVDASSSSSE</sequence>
<feature type="compositionally biased region" description="Basic and acidic residues" evidence="1">
    <location>
        <begin position="51"/>
        <end position="60"/>
    </location>
</feature>
<accession>A0A1A8V9B6</accession>
<reference evidence="2" key="2">
    <citation type="submission" date="2016-06" db="EMBL/GenBank/DDBJ databases">
        <title>The genome of a short-lived fish provides insights into sex chromosome evolution and the genetic control of aging.</title>
        <authorList>
            <person name="Reichwald K."/>
            <person name="Felder M."/>
            <person name="Petzold A."/>
            <person name="Koch P."/>
            <person name="Groth M."/>
            <person name="Platzer M."/>
        </authorList>
    </citation>
    <scope>NUCLEOTIDE SEQUENCE</scope>
    <source>
        <tissue evidence="2">Brain</tissue>
    </source>
</reference>
<dbReference type="AlphaFoldDB" id="A0A1A8V9B6"/>
<feature type="region of interest" description="Disordered" evidence="1">
    <location>
        <begin position="24"/>
        <end position="75"/>
    </location>
</feature>
<evidence type="ECO:0000313" key="2">
    <source>
        <dbReference type="EMBL" id="SBS56172.1"/>
    </source>
</evidence>
<evidence type="ECO:0000256" key="1">
    <source>
        <dbReference type="SAM" id="MobiDB-lite"/>
    </source>
</evidence>
<proteinExistence type="predicted"/>
<feature type="non-terminal residue" evidence="2">
    <location>
        <position position="1"/>
    </location>
</feature>
<gene>
    <name evidence="2" type="primary">MUCMS1</name>
</gene>
<feature type="compositionally biased region" description="Gly residues" evidence="1">
    <location>
        <begin position="24"/>
        <end position="33"/>
    </location>
</feature>
<reference evidence="2" key="1">
    <citation type="submission" date="2016-05" db="EMBL/GenBank/DDBJ databases">
        <authorList>
            <person name="Lavstsen T."/>
            <person name="Jespersen J.S."/>
        </authorList>
    </citation>
    <scope>NUCLEOTIDE SEQUENCE</scope>
    <source>
        <tissue evidence="2">Brain</tissue>
    </source>
</reference>
<dbReference type="EMBL" id="HAEJ01015715">
    <property type="protein sequence ID" value="SBS56172.1"/>
    <property type="molecule type" value="Transcribed_RNA"/>
</dbReference>
<feature type="compositionally biased region" description="Low complexity" evidence="1">
    <location>
        <begin position="34"/>
        <end position="44"/>
    </location>
</feature>
<organism evidence="2">
    <name type="scientific">Nothobranchius furzeri</name>
    <name type="common">Turquoise killifish</name>
    <dbReference type="NCBI Taxonomy" id="105023"/>
    <lineage>
        <taxon>Eukaryota</taxon>
        <taxon>Metazoa</taxon>
        <taxon>Chordata</taxon>
        <taxon>Craniata</taxon>
        <taxon>Vertebrata</taxon>
        <taxon>Euteleostomi</taxon>
        <taxon>Actinopterygii</taxon>
        <taxon>Neopterygii</taxon>
        <taxon>Teleostei</taxon>
        <taxon>Neoteleostei</taxon>
        <taxon>Acanthomorphata</taxon>
        <taxon>Ovalentaria</taxon>
        <taxon>Atherinomorphae</taxon>
        <taxon>Cyprinodontiformes</taxon>
        <taxon>Nothobranchiidae</taxon>
        <taxon>Nothobranchius</taxon>
    </lineage>
</organism>
<protein>
    <submittedName>
        <fullName evidence="2">Mucin, multiple PTS and SEA group, member 1</fullName>
    </submittedName>
</protein>
<name>A0A1A8V9B6_NOTFU</name>
<feature type="non-terminal residue" evidence="2">
    <location>
        <position position="75"/>
    </location>
</feature>